<dbReference type="InterPro" id="IPR002560">
    <property type="entry name" value="Transposase_DDE"/>
</dbReference>
<feature type="non-terminal residue" evidence="2">
    <location>
        <position position="1"/>
    </location>
</feature>
<sequence length="71" mass="8208">SPACYARMRNLLLNWFRAKGEISSGAVEGLNNKIRVVTRRSYGFRTYKAMEMALYHTLGRLPEPETAHRFC</sequence>
<gene>
    <name evidence="2" type="ORF">B1B_04703</name>
</gene>
<dbReference type="EMBL" id="AUZY01002945">
    <property type="protein sequence ID" value="EQD70985.1"/>
    <property type="molecule type" value="Genomic_DNA"/>
</dbReference>
<reference evidence="2" key="2">
    <citation type="journal article" date="2014" name="ISME J.">
        <title>Microbial stratification in low pH oxic and suboxic macroscopic growths along an acid mine drainage.</title>
        <authorList>
            <person name="Mendez-Garcia C."/>
            <person name="Mesa V."/>
            <person name="Sprenger R.R."/>
            <person name="Richter M."/>
            <person name="Diez M.S."/>
            <person name="Solano J."/>
            <person name="Bargiela R."/>
            <person name="Golyshina O.V."/>
            <person name="Manteca A."/>
            <person name="Ramos J.L."/>
            <person name="Gallego J.R."/>
            <person name="Llorente I."/>
            <person name="Martins Dos Santos V.A."/>
            <person name="Jensen O.N."/>
            <person name="Pelaez A.I."/>
            <person name="Sanchez J."/>
            <person name="Ferrer M."/>
        </authorList>
    </citation>
    <scope>NUCLEOTIDE SEQUENCE</scope>
</reference>
<accession>T1CPJ6</accession>
<name>T1CPJ6_9ZZZZ</name>
<proteinExistence type="predicted"/>
<protein>
    <submittedName>
        <fullName evidence="2">Transposase IS204/IS1001/IS1096/IS1165 family protein</fullName>
    </submittedName>
</protein>
<organism evidence="2">
    <name type="scientific">mine drainage metagenome</name>
    <dbReference type="NCBI Taxonomy" id="410659"/>
    <lineage>
        <taxon>unclassified sequences</taxon>
        <taxon>metagenomes</taxon>
        <taxon>ecological metagenomes</taxon>
    </lineage>
</organism>
<dbReference type="Pfam" id="PF01610">
    <property type="entry name" value="DDE_Tnp_ISL3"/>
    <property type="match status" value="1"/>
</dbReference>
<evidence type="ECO:0000259" key="1">
    <source>
        <dbReference type="Pfam" id="PF01610"/>
    </source>
</evidence>
<feature type="domain" description="Transposase IS204/IS1001/IS1096/IS1165 DDE" evidence="1">
    <location>
        <begin position="7"/>
        <end position="52"/>
    </location>
</feature>
<comment type="caution">
    <text evidence="2">The sequence shown here is derived from an EMBL/GenBank/DDBJ whole genome shotgun (WGS) entry which is preliminary data.</text>
</comment>
<dbReference type="AlphaFoldDB" id="T1CPJ6"/>
<evidence type="ECO:0000313" key="2">
    <source>
        <dbReference type="EMBL" id="EQD70985.1"/>
    </source>
</evidence>
<reference evidence="2" key="1">
    <citation type="submission" date="2013-08" db="EMBL/GenBank/DDBJ databases">
        <authorList>
            <person name="Mendez C."/>
            <person name="Richter M."/>
            <person name="Ferrer M."/>
            <person name="Sanchez J."/>
        </authorList>
    </citation>
    <scope>NUCLEOTIDE SEQUENCE</scope>
</reference>